<reference evidence="2 3" key="1">
    <citation type="journal article" date="2024" name="Plant Biotechnol. J.">
        <title>Dendrobium thyrsiflorum genome and its molecular insights into genes involved in important horticultural traits.</title>
        <authorList>
            <person name="Chen B."/>
            <person name="Wang J.Y."/>
            <person name="Zheng P.J."/>
            <person name="Li K.L."/>
            <person name="Liang Y.M."/>
            <person name="Chen X.F."/>
            <person name="Zhang C."/>
            <person name="Zhao X."/>
            <person name="He X."/>
            <person name="Zhang G.Q."/>
            <person name="Liu Z.J."/>
            <person name="Xu Q."/>
        </authorList>
    </citation>
    <scope>NUCLEOTIDE SEQUENCE [LARGE SCALE GENOMIC DNA]</scope>
    <source>
        <strain evidence="2">GZMU011</strain>
    </source>
</reference>
<dbReference type="Proteomes" id="UP001552299">
    <property type="component" value="Unassembled WGS sequence"/>
</dbReference>
<dbReference type="EMBL" id="JANQDX010000007">
    <property type="protein sequence ID" value="KAL0921166.1"/>
    <property type="molecule type" value="Genomic_DNA"/>
</dbReference>
<keyword evidence="3" id="KW-1185">Reference proteome</keyword>
<proteinExistence type="predicted"/>
<sequence length="434" mass="47874">MSLARACGWIGIGLRESRVRLAKIEGVWLGSSYMAHAWLRLCNADRFPDRKNKAPLLSSHLCLTLLGLSLSPFYPVVYITRPFLATAWGRTNRRAFEFGRTHVVKPKGRHQATIVWLHGLGDNGASWSQLLETLPLPNIKWICPTAPTRPVAAFGGFPCTAWFDVGEFSENGPDDIEGMDASATHVANLLSAEPAGIQLGIGGFSMGASTALYSAVCCAYGRFGSGNPYPINLSVVVGLSGCLPCSRNLKNKVESSQDSTRRAASLPLLLCHGKGDIWVAFENVELTPPVEILVQHGHHRGDPEVVRRKWRNVKLQLLWRRNIEADVGGLHVKRRFVLLVVGVEFGLERKLLWFHVGEKFRLRLRHKSREWKKGWLLFGAGFKERAAAASLCEGVEDILLEKVLCMGSRGVGLVGAVNRGVVLSAIVERGEREM</sequence>
<dbReference type="Gene3D" id="3.40.50.1820">
    <property type="entry name" value="alpha/beta hydrolase"/>
    <property type="match status" value="1"/>
</dbReference>
<evidence type="ECO:0000313" key="2">
    <source>
        <dbReference type="EMBL" id="KAL0921166.1"/>
    </source>
</evidence>
<protein>
    <recommendedName>
        <fullName evidence="1">Phospholipase/carboxylesterase/thioesterase domain-containing protein</fullName>
    </recommendedName>
</protein>
<feature type="domain" description="Phospholipase/carboxylesterase/thioesterase" evidence="1">
    <location>
        <begin position="102"/>
        <end position="283"/>
    </location>
</feature>
<organism evidence="2 3">
    <name type="scientific">Dendrobium thyrsiflorum</name>
    <name type="common">Pinecone-like raceme dendrobium</name>
    <name type="synonym">Orchid</name>
    <dbReference type="NCBI Taxonomy" id="117978"/>
    <lineage>
        <taxon>Eukaryota</taxon>
        <taxon>Viridiplantae</taxon>
        <taxon>Streptophyta</taxon>
        <taxon>Embryophyta</taxon>
        <taxon>Tracheophyta</taxon>
        <taxon>Spermatophyta</taxon>
        <taxon>Magnoliopsida</taxon>
        <taxon>Liliopsida</taxon>
        <taxon>Asparagales</taxon>
        <taxon>Orchidaceae</taxon>
        <taxon>Epidendroideae</taxon>
        <taxon>Malaxideae</taxon>
        <taxon>Dendrobiinae</taxon>
        <taxon>Dendrobium</taxon>
    </lineage>
</organism>
<evidence type="ECO:0000313" key="3">
    <source>
        <dbReference type="Proteomes" id="UP001552299"/>
    </source>
</evidence>
<name>A0ABD0V8U0_DENTH</name>
<dbReference type="PANTHER" id="PTHR46234">
    <property type="entry name" value="ALPHA/BETA-HYDROLASES SUPERFAMILY PROTEIN"/>
    <property type="match status" value="1"/>
</dbReference>
<dbReference type="AlphaFoldDB" id="A0ABD0V8U0"/>
<dbReference type="InterPro" id="IPR029058">
    <property type="entry name" value="AB_hydrolase_fold"/>
</dbReference>
<evidence type="ECO:0000259" key="1">
    <source>
        <dbReference type="Pfam" id="PF02230"/>
    </source>
</evidence>
<dbReference type="SUPFAM" id="SSF53474">
    <property type="entry name" value="alpha/beta-Hydrolases"/>
    <property type="match status" value="1"/>
</dbReference>
<gene>
    <name evidence="2" type="ORF">M5K25_008213</name>
</gene>
<dbReference type="InterPro" id="IPR003140">
    <property type="entry name" value="PLipase/COase/thioEstase"/>
</dbReference>
<accession>A0ABD0V8U0</accession>
<dbReference type="Pfam" id="PF02230">
    <property type="entry name" value="Abhydrolase_2"/>
    <property type="match status" value="1"/>
</dbReference>
<comment type="caution">
    <text evidence="2">The sequence shown here is derived from an EMBL/GenBank/DDBJ whole genome shotgun (WGS) entry which is preliminary data.</text>
</comment>